<dbReference type="Pfam" id="PF00072">
    <property type="entry name" value="Response_reg"/>
    <property type="match status" value="2"/>
</dbReference>
<dbReference type="PROSITE" id="PS50109">
    <property type="entry name" value="HIS_KIN"/>
    <property type="match status" value="1"/>
</dbReference>
<dbReference type="InterPro" id="IPR004358">
    <property type="entry name" value="Sig_transdc_His_kin-like_C"/>
</dbReference>
<gene>
    <name evidence="9" type="ORF">QF025_004623</name>
</gene>
<feature type="region of interest" description="Disordered" evidence="5">
    <location>
        <begin position="738"/>
        <end position="779"/>
    </location>
</feature>
<feature type="modified residue" description="4-aspartylphosphate" evidence="3">
    <location>
        <position position="830"/>
    </location>
</feature>
<evidence type="ECO:0000256" key="2">
    <source>
        <dbReference type="ARBA" id="ARBA00012438"/>
    </source>
</evidence>
<dbReference type="Gene3D" id="3.40.50.2300">
    <property type="match status" value="2"/>
</dbReference>
<feature type="modified residue" description="4-aspartylphosphate" evidence="3">
    <location>
        <position position="636"/>
    </location>
</feature>
<evidence type="ECO:0000256" key="1">
    <source>
        <dbReference type="ARBA" id="ARBA00000085"/>
    </source>
</evidence>
<feature type="domain" description="PAC" evidence="8">
    <location>
        <begin position="253"/>
        <end position="305"/>
    </location>
</feature>
<dbReference type="RefSeq" id="WP_029966316.1">
    <property type="nucleotide sequence ID" value="NZ_ATXV01000001.1"/>
</dbReference>
<evidence type="ECO:0000259" key="7">
    <source>
        <dbReference type="PROSITE" id="PS50110"/>
    </source>
</evidence>
<dbReference type="Gene3D" id="1.10.287.130">
    <property type="match status" value="1"/>
</dbReference>
<feature type="domain" description="Response regulatory" evidence="7">
    <location>
        <begin position="586"/>
        <end position="702"/>
    </location>
</feature>
<dbReference type="SUPFAM" id="SSF47384">
    <property type="entry name" value="Homodimeric domain of signal transducing histidine kinase"/>
    <property type="match status" value="1"/>
</dbReference>
<evidence type="ECO:0000259" key="8">
    <source>
        <dbReference type="PROSITE" id="PS50113"/>
    </source>
</evidence>
<dbReference type="EC" id="2.7.13.3" evidence="2"/>
<dbReference type="SUPFAM" id="SSF55874">
    <property type="entry name" value="ATPase domain of HSP90 chaperone/DNA topoisomerase II/histidine kinase"/>
    <property type="match status" value="1"/>
</dbReference>
<dbReference type="InterPro" id="IPR003594">
    <property type="entry name" value="HATPase_dom"/>
</dbReference>
<comment type="catalytic activity">
    <reaction evidence="1">
        <text>ATP + protein L-histidine = ADP + protein N-phospho-L-histidine.</text>
        <dbReference type="EC" id="2.7.13.3"/>
    </reaction>
</comment>
<keyword evidence="4" id="KW-0175">Coiled coil</keyword>
<dbReference type="EMBL" id="JAVIZN010000002">
    <property type="protein sequence ID" value="MDR6205903.1"/>
    <property type="molecule type" value="Genomic_DNA"/>
</dbReference>
<dbReference type="InterPro" id="IPR001789">
    <property type="entry name" value="Sig_transdc_resp-reg_receiver"/>
</dbReference>
<dbReference type="InterPro" id="IPR013655">
    <property type="entry name" value="PAS_fold_3"/>
</dbReference>
<dbReference type="NCBIfam" id="TIGR00229">
    <property type="entry name" value="sensory_box"/>
    <property type="match status" value="1"/>
</dbReference>
<dbReference type="InterPro" id="IPR001610">
    <property type="entry name" value="PAC"/>
</dbReference>
<dbReference type="SUPFAM" id="SSF55785">
    <property type="entry name" value="PYP-like sensor domain (PAS domain)"/>
    <property type="match status" value="2"/>
</dbReference>
<dbReference type="InterPro" id="IPR036890">
    <property type="entry name" value="HATPase_C_sf"/>
</dbReference>
<dbReference type="InterPro" id="IPR013656">
    <property type="entry name" value="PAS_4"/>
</dbReference>
<comment type="caution">
    <text evidence="9">The sequence shown here is derived from an EMBL/GenBank/DDBJ whole genome shotgun (WGS) entry which is preliminary data.</text>
</comment>
<evidence type="ECO:0000313" key="10">
    <source>
        <dbReference type="Proteomes" id="UP001245184"/>
    </source>
</evidence>
<evidence type="ECO:0000256" key="3">
    <source>
        <dbReference type="PROSITE-ProRule" id="PRU00169"/>
    </source>
</evidence>
<feature type="domain" description="Histidine kinase" evidence="6">
    <location>
        <begin position="343"/>
        <end position="566"/>
    </location>
</feature>
<organism evidence="9 10">
    <name type="scientific">Paraburkholderia graminis</name>
    <dbReference type="NCBI Taxonomy" id="60548"/>
    <lineage>
        <taxon>Bacteria</taxon>
        <taxon>Pseudomonadati</taxon>
        <taxon>Pseudomonadota</taxon>
        <taxon>Betaproteobacteria</taxon>
        <taxon>Burkholderiales</taxon>
        <taxon>Burkholderiaceae</taxon>
        <taxon>Paraburkholderia</taxon>
    </lineage>
</organism>
<dbReference type="SMART" id="SM00086">
    <property type="entry name" value="PAC"/>
    <property type="match status" value="2"/>
</dbReference>
<dbReference type="InterPro" id="IPR011006">
    <property type="entry name" value="CheY-like_superfamily"/>
</dbReference>
<protein>
    <recommendedName>
        <fullName evidence="2">histidine kinase</fullName>
        <ecNumber evidence="2">2.7.13.3</ecNumber>
    </recommendedName>
</protein>
<dbReference type="Pfam" id="PF02518">
    <property type="entry name" value="HATPase_c"/>
    <property type="match status" value="1"/>
</dbReference>
<dbReference type="Pfam" id="PF08447">
    <property type="entry name" value="PAS_3"/>
    <property type="match status" value="1"/>
</dbReference>
<dbReference type="InterPro" id="IPR000014">
    <property type="entry name" value="PAS"/>
</dbReference>
<dbReference type="PANTHER" id="PTHR43065:SF49">
    <property type="entry name" value="HISTIDINE KINASE"/>
    <property type="match status" value="1"/>
</dbReference>
<dbReference type="Gene3D" id="3.30.565.10">
    <property type="entry name" value="Histidine kinase-like ATPase, C-terminal domain"/>
    <property type="match status" value="1"/>
</dbReference>
<evidence type="ECO:0000313" key="9">
    <source>
        <dbReference type="EMBL" id="MDR6205903.1"/>
    </source>
</evidence>
<evidence type="ECO:0000259" key="6">
    <source>
        <dbReference type="PROSITE" id="PS50109"/>
    </source>
</evidence>
<sequence>MPFPAQDHGCTGWSGEMARRISEFDWAATGVGAIADWPRSLTATVQLLLASPVPLVLLWGRSGYMIYNDAYAVFAGGRHPYLLGCPVETGWPEVAEFNRHVMTTCLAGGTLSYRDKELVLLREGKPEDVWMDLYYSPVADDSGAPAGVLAVVVETTGRVLTERWRQRAEAELHETNERLQLALNTGAVLGTCVVDMQTGKITGDERFARTFSFSVEEAARGVDHSAAARMIHPDDQSLLERLSADALQEGKPFRAEYRIRRPDGDYVWVQANGQCEFDEHGQPTRLPAVLIDIHERKIAEQSLRQLTETLEQRVADAVAARALAEEQLRQAQKMEAIGSLTGGVAHDFNNVLQVINGNLQMMAADASGNPATLRRLSAATDAVKRGAKLAAHLLAFARRQPLSPTVLNPRRLLAGMSEMLHRALGETMRIETVLSDHLWHVQVDRNQLENALLNLAINARDAIKADGTLTVRAANRVLDAAFCSDKPELSPGEYVVFSVTDTGAGMPPDVLEHAFEPFFTTKPHGHGTGLGLSMVFGFVRQSGGHTLIESELGRGTTVSLFFPRCCEPETAEAADETSAPVGGGETVLVVEDDADVRLTAVEMLVQLGYKVLTASSGDAALEFIDSDVPIDLLFTDVVMPGKIKSVELARRAAARSPSVPTLFTSGYTRDEIVHHGKLDAGITLLSKPYRRDDLARKVRGVLRAAAGGAGGTAAVGKMTDREIAACVPSVAYDPASGDASGVATSGVDAPGLATPLTPTPKAAANESESASTDAPARSPAHVLLVEDDADSREALSCLLGALGLDCTSVGSAEEALPLLPAQRYDILFTDITLPGMSGDNLARAVLREQPDVQVLLVSGYGAQAPIGERIPGARLLGKPFDLAQLRRELAQWVNPIEAAS</sequence>
<feature type="compositionally biased region" description="Low complexity" evidence="5">
    <location>
        <begin position="749"/>
        <end position="764"/>
    </location>
</feature>
<keyword evidence="3" id="KW-0597">Phosphoprotein</keyword>
<evidence type="ECO:0000256" key="5">
    <source>
        <dbReference type="SAM" id="MobiDB-lite"/>
    </source>
</evidence>
<dbReference type="InterPro" id="IPR035965">
    <property type="entry name" value="PAS-like_dom_sf"/>
</dbReference>
<dbReference type="PRINTS" id="PR00344">
    <property type="entry name" value="BCTRLSENSOR"/>
</dbReference>
<dbReference type="InterPro" id="IPR036097">
    <property type="entry name" value="HisK_dim/P_sf"/>
</dbReference>
<dbReference type="SMART" id="SM00387">
    <property type="entry name" value="HATPase_c"/>
    <property type="match status" value="1"/>
</dbReference>
<dbReference type="InterPro" id="IPR005467">
    <property type="entry name" value="His_kinase_dom"/>
</dbReference>
<dbReference type="AlphaFoldDB" id="A0ABD5CLE9"/>
<dbReference type="PANTHER" id="PTHR43065">
    <property type="entry name" value="SENSOR HISTIDINE KINASE"/>
    <property type="match status" value="1"/>
</dbReference>
<evidence type="ECO:0000256" key="4">
    <source>
        <dbReference type="SAM" id="Coils"/>
    </source>
</evidence>
<dbReference type="Gene3D" id="3.30.450.20">
    <property type="entry name" value="PAS domain"/>
    <property type="match status" value="2"/>
</dbReference>
<proteinExistence type="predicted"/>
<dbReference type="GO" id="GO:0004673">
    <property type="term" value="F:protein histidine kinase activity"/>
    <property type="evidence" value="ECO:0007669"/>
    <property type="project" value="UniProtKB-EC"/>
</dbReference>
<feature type="coiled-coil region" evidence="4">
    <location>
        <begin position="307"/>
        <end position="334"/>
    </location>
</feature>
<dbReference type="SUPFAM" id="SSF52172">
    <property type="entry name" value="CheY-like"/>
    <property type="match status" value="2"/>
</dbReference>
<accession>A0ABD5CLE9</accession>
<dbReference type="Pfam" id="PF08448">
    <property type="entry name" value="PAS_4"/>
    <property type="match status" value="1"/>
</dbReference>
<dbReference type="Proteomes" id="UP001245184">
    <property type="component" value="Unassembled WGS sequence"/>
</dbReference>
<dbReference type="PROSITE" id="PS50110">
    <property type="entry name" value="RESPONSE_REGULATORY"/>
    <property type="match status" value="2"/>
</dbReference>
<feature type="domain" description="Response regulatory" evidence="7">
    <location>
        <begin position="781"/>
        <end position="893"/>
    </location>
</feature>
<dbReference type="InterPro" id="IPR000700">
    <property type="entry name" value="PAS-assoc_C"/>
</dbReference>
<dbReference type="CDD" id="cd00130">
    <property type="entry name" value="PAS"/>
    <property type="match status" value="1"/>
</dbReference>
<dbReference type="PROSITE" id="PS50113">
    <property type="entry name" value="PAC"/>
    <property type="match status" value="1"/>
</dbReference>
<reference evidence="9 10" key="1">
    <citation type="submission" date="2023-08" db="EMBL/GenBank/DDBJ databases">
        <title>Genome sequencing of plant associated microbes to promote plant fitness in Sorghum bicolor and Oryza sativa.</title>
        <authorList>
            <person name="Coleman-Derr D."/>
        </authorList>
    </citation>
    <scope>NUCLEOTIDE SEQUENCE [LARGE SCALE GENOMIC DNA]</scope>
    <source>
        <strain evidence="9 10">SLBN-33</strain>
    </source>
</reference>
<dbReference type="SMART" id="SM00448">
    <property type="entry name" value="REC"/>
    <property type="match status" value="2"/>
</dbReference>
<name>A0ABD5CLE9_9BURK</name>